<dbReference type="Gene3D" id="3.40.50.1110">
    <property type="entry name" value="SGNH hydrolase"/>
    <property type="match status" value="1"/>
</dbReference>
<dbReference type="Proteomes" id="UP001172082">
    <property type="component" value="Unassembled WGS sequence"/>
</dbReference>
<comment type="caution">
    <text evidence="2">The sequence shown here is derived from an EMBL/GenBank/DDBJ whole genome shotgun (WGS) entry which is preliminary data.</text>
</comment>
<reference evidence="2" key="1">
    <citation type="submission" date="2023-06" db="EMBL/GenBank/DDBJ databases">
        <title>Genomic of Parafulvivirga corallium.</title>
        <authorList>
            <person name="Wang G."/>
        </authorList>
    </citation>
    <scope>NUCLEOTIDE SEQUENCE</scope>
    <source>
        <strain evidence="2">BMA10</strain>
    </source>
</reference>
<keyword evidence="1" id="KW-0812">Transmembrane</keyword>
<organism evidence="2 3">
    <name type="scientific">Splendidivirga corallicola</name>
    <dbReference type="NCBI Taxonomy" id="3051826"/>
    <lineage>
        <taxon>Bacteria</taxon>
        <taxon>Pseudomonadati</taxon>
        <taxon>Bacteroidota</taxon>
        <taxon>Cytophagia</taxon>
        <taxon>Cytophagales</taxon>
        <taxon>Splendidivirgaceae</taxon>
        <taxon>Splendidivirga</taxon>
    </lineage>
</organism>
<dbReference type="InterPro" id="IPR036514">
    <property type="entry name" value="SGNH_hydro_sf"/>
</dbReference>
<keyword evidence="3" id="KW-1185">Reference proteome</keyword>
<feature type="transmembrane region" description="Helical" evidence="1">
    <location>
        <begin position="7"/>
        <end position="26"/>
    </location>
</feature>
<proteinExistence type="predicted"/>
<dbReference type="SUPFAM" id="SSF52266">
    <property type="entry name" value="SGNH hydrolase"/>
    <property type="match status" value="1"/>
</dbReference>
<evidence type="ECO:0000313" key="2">
    <source>
        <dbReference type="EMBL" id="MDN5200380.1"/>
    </source>
</evidence>
<dbReference type="EMBL" id="JAUJEA010000001">
    <property type="protein sequence ID" value="MDN5200380.1"/>
    <property type="molecule type" value="Genomic_DNA"/>
</dbReference>
<protein>
    <recommendedName>
        <fullName evidence="4">SGNH/GDSL hydrolase family protein</fullName>
    </recommendedName>
</protein>
<dbReference type="RefSeq" id="WP_346750405.1">
    <property type="nucleotide sequence ID" value="NZ_JAUJEA010000001.1"/>
</dbReference>
<name>A0ABT8KI39_9BACT</name>
<keyword evidence="1" id="KW-1133">Transmembrane helix</keyword>
<gene>
    <name evidence="2" type="ORF">QQ008_03385</name>
</gene>
<sequence>MRKGIKVVVYNILILLSFLVLINWLSGVYMRKVLKPDKAELPNYKDRNEYAEKIFTDFRNAENIYKPFVGWTNKPYQGPTLTINDVGDRIHVPKQISSSIDKGNIRFFGGSTMWGQGADDQHTIPALFDAFHPGYRIYNHGQIAYTSRQSLARLCNLIYKDEPIDKVVFYDGVNEVLILCRNEMELPSHLKLVDFKKKLEAKFQNKIVEGLNYIFMKNTIELTGKIHDGFKDKKEINLKSFDTSEYGYDCFSNPEKMEMVAEGLIKCWEMAHSLVTSKGGDFIAVLQPVSYVGNPKIDHLEIGKIGANMGNEAERLTYRVFYDLLKAKIKERNYDWIYNLSDAFDRDEYIYVDACHVSANGNEIIARRIKNIFEKDM</sequence>
<accession>A0ABT8KI39</accession>
<keyword evidence="1" id="KW-0472">Membrane</keyword>
<evidence type="ECO:0000313" key="3">
    <source>
        <dbReference type="Proteomes" id="UP001172082"/>
    </source>
</evidence>
<evidence type="ECO:0000256" key="1">
    <source>
        <dbReference type="SAM" id="Phobius"/>
    </source>
</evidence>
<evidence type="ECO:0008006" key="4">
    <source>
        <dbReference type="Google" id="ProtNLM"/>
    </source>
</evidence>